<sequence length="185" mass="21020">MARVKFMQYEEAQGKVKEAFDYQLKKSGNVTNMKKALLNDYATYEAFMGWYVSFERLVEVVGKRAAMILAHSVSTTNGCMLCSLFFIRDLKAIGDDPKNLKLDEKEKLLSELGKQMVKDPNGVTDELMNNLKKYFNDSEIVTIVGFAAQMMATNNFNAVLQIDLDESLVGIANEFEKETWRAKNN</sequence>
<dbReference type="KEGG" id="bpip:BPP43_00075"/>
<protein>
    <submittedName>
        <fullName evidence="1">Putative transmembrane protein</fullName>
    </submittedName>
</protein>
<keyword evidence="2" id="KW-1185">Reference proteome</keyword>
<accession>A0A3B6VHF9</accession>
<dbReference type="InterPro" id="IPR029032">
    <property type="entry name" value="AhpD-like"/>
</dbReference>
<dbReference type="RefSeq" id="WP_013243538.1">
    <property type="nucleotide sequence ID" value="NC_019908.1"/>
</dbReference>
<name>A0A3B6VHF9_BRAPL</name>
<dbReference type="EMBL" id="CP002873">
    <property type="protein sequence ID" value="AGA65383.1"/>
    <property type="molecule type" value="Genomic_DNA"/>
</dbReference>
<organism evidence="1 2">
    <name type="scientific">Brachyspira pilosicoli P43/6/78</name>
    <dbReference type="NCBI Taxonomy" id="1042417"/>
    <lineage>
        <taxon>Bacteria</taxon>
        <taxon>Pseudomonadati</taxon>
        <taxon>Spirochaetota</taxon>
        <taxon>Spirochaetia</taxon>
        <taxon>Brachyspirales</taxon>
        <taxon>Brachyspiraceae</taxon>
        <taxon>Brachyspira</taxon>
    </lineage>
</organism>
<proteinExistence type="predicted"/>
<dbReference type="GeneID" id="56439159"/>
<keyword evidence="1" id="KW-0812">Transmembrane</keyword>
<evidence type="ECO:0000313" key="1">
    <source>
        <dbReference type="EMBL" id="AGA65383.1"/>
    </source>
</evidence>
<evidence type="ECO:0000313" key="2">
    <source>
        <dbReference type="Proteomes" id="UP000010793"/>
    </source>
</evidence>
<keyword evidence="1" id="KW-0472">Membrane</keyword>
<dbReference type="Gene3D" id="1.20.1290.10">
    <property type="entry name" value="AhpD-like"/>
    <property type="match status" value="1"/>
</dbReference>
<dbReference type="SUPFAM" id="SSF69118">
    <property type="entry name" value="AhpD-like"/>
    <property type="match status" value="1"/>
</dbReference>
<dbReference type="AlphaFoldDB" id="A0A3B6VHF9"/>
<reference evidence="1 2" key="1">
    <citation type="journal article" date="2013" name="Genome Announc.">
        <title>Complete Genome Sequence of the Porcine Strain Brachyspira pilosicoli P43/6/78(T.).</title>
        <authorList>
            <person name="Lin C."/>
            <person name="den Bakker H.C."/>
            <person name="Suzuki H."/>
            <person name="Lefebure T."/>
            <person name="Ponnala L."/>
            <person name="Sun Q."/>
            <person name="Stanhope M.J."/>
            <person name="Wiedmann M."/>
            <person name="Duhamel G.E."/>
        </authorList>
    </citation>
    <scope>NUCLEOTIDE SEQUENCE [LARGE SCALE GENOMIC DNA]</scope>
    <source>
        <strain evidence="1 2">P43/6/78</strain>
    </source>
</reference>
<gene>
    <name evidence="1" type="ORF">BPP43_00075</name>
</gene>
<dbReference type="Proteomes" id="UP000010793">
    <property type="component" value="Chromosome"/>
</dbReference>